<dbReference type="Proteomes" id="UP001295423">
    <property type="component" value="Unassembled WGS sequence"/>
</dbReference>
<evidence type="ECO:0000313" key="4">
    <source>
        <dbReference type="Proteomes" id="UP001295423"/>
    </source>
</evidence>
<protein>
    <recommendedName>
        <fullName evidence="2">DUF6824 domain-containing protein</fullName>
    </recommendedName>
</protein>
<comment type="caution">
    <text evidence="3">The sequence shown here is derived from an EMBL/GenBank/DDBJ whole genome shotgun (WGS) entry which is preliminary data.</text>
</comment>
<gene>
    <name evidence="3" type="ORF">CYCCA115_LOCUS11529</name>
</gene>
<dbReference type="EMBL" id="CAKOGP040001747">
    <property type="protein sequence ID" value="CAJ1948263.1"/>
    <property type="molecule type" value="Genomic_DNA"/>
</dbReference>
<evidence type="ECO:0000259" key="2">
    <source>
        <dbReference type="Pfam" id="PF20710"/>
    </source>
</evidence>
<proteinExistence type="predicted"/>
<feature type="region of interest" description="Disordered" evidence="1">
    <location>
        <begin position="1"/>
        <end position="28"/>
    </location>
</feature>
<evidence type="ECO:0000256" key="1">
    <source>
        <dbReference type="SAM" id="MobiDB-lite"/>
    </source>
</evidence>
<accession>A0AAD2FP50</accession>
<reference evidence="3" key="1">
    <citation type="submission" date="2023-08" db="EMBL/GenBank/DDBJ databases">
        <authorList>
            <person name="Audoor S."/>
            <person name="Bilcke G."/>
        </authorList>
    </citation>
    <scope>NUCLEOTIDE SEQUENCE</scope>
</reference>
<feature type="compositionally biased region" description="Basic residues" evidence="1">
    <location>
        <begin position="271"/>
        <end position="281"/>
    </location>
</feature>
<dbReference type="AlphaFoldDB" id="A0AAD2FP50"/>
<dbReference type="InterPro" id="IPR049227">
    <property type="entry name" value="DUF6824"/>
</dbReference>
<name>A0AAD2FP50_9STRA</name>
<feature type="domain" description="DUF6824" evidence="2">
    <location>
        <begin position="52"/>
        <end position="134"/>
    </location>
</feature>
<dbReference type="Pfam" id="PF20710">
    <property type="entry name" value="DUF6824"/>
    <property type="match status" value="1"/>
</dbReference>
<organism evidence="3 4">
    <name type="scientific">Cylindrotheca closterium</name>
    <dbReference type="NCBI Taxonomy" id="2856"/>
    <lineage>
        <taxon>Eukaryota</taxon>
        <taxon>Sar</taxon>
        <taxon>Stramenopiles</taxon>
        <taxon>Ochrophyta</taxon>
        <taxon>Bacillariophyta</taxon>
        <taxon>Bacillariophyceae</taxon>
        <taxon>Bacillariophycidae</taxon>
        <taxon>Bacillariales</taxon>
        <taxon>Bacillariaceae</taxon>
        <taxon>Cylindrotheca</taxon>
    </lineage>
</organism>
<evidence type="ECO:0000313" key="3">
    <source>
        <dbReference type="EMBL" id="CAJ1948263.1"/>
    </source>
</evidence>
<sequence length="281" mass="31068">MLNMLSPNTKSDKTDGAPGKRAACSGKKRRRLRFEETINPNAESITNITAIDILFGRGRGYQDRPGNKRMRAIVATHKERYQALELSSKRTFVEAVYDEITRDGARFLHKQGDEEGFVMVEVPVALHKVRNLLRCKKSFGKMTDPSKKTEKAESSDSFQVRAIKTPVALSEGSSTASAIQEPSIRQAVAAMSFPALPLHVSSTPLLPMQHLQQASLASLGNPIGLQSWNAGMSLGSLPLQMSAIAACNAAEELQMLQQYHHHRRSAEMAHRLRSKQPPRDP</sequence>
<feature type="region of interest" description="Disordered" evidence="1">
    <location>
        <begin position="261"/>
        <end position="281"/>
    </location>
</feature>
<keyword evidence="4" id="KW-1185">Reference proteome</keyword>